<dbReference type="GO" id="GO:0020037">
    <property type="term" value="F:heme binding"/>
    <property type="evidence" value="ECO:0007669"/>
    <property type="project" value="InterPro"/>
</dbReference>
<evidence type="ECO:0000256" key="3">
    <source>
        <dbReference type="ARBA" id="ARBA00022723"/>
    </source>
</evidence>
<keyword evidence="4" id="KW-0732">Signal</keyword>
<dbReference type="PANTHER" id="PTHR30600:SF10">
    <property type="entry name" value="BLL6722 PROTEIN"/>
    <property type="match status" value="1"/>
</dbReference>
<sequence>MRKTSILLGSFFICLLMLSGRQLVIPYQKDTVLEKVAALYTANFIKFQNEVDSLATLANKASSVNEWEGLKSQVEKTRLAYKEIEFIFDYYQTYYNGTYINGAPLSKVSEYFEAEKVIPPGGLQALDEAVYDSASNENLQHIQALANGLKERVNFIANIHLPVHLKSSQIIECIRSGIVRIFTLGLTGYDTPGSVNGLKESVVSWQSMETTFLYFESGMAQEAKAEFEAIKKHFTKGRNILKANTHFNVFDRLAFLKEVVNPLYAALLEFQNANKITLEPYKKHAQNYKAKNLFDKDFLNTDFYSELVYLPLDNPKTIALGKLLFGDPQLSKDNVMSCASCHNPNKGFSDGLPKSVSNQKGVFTDRNAPTLMDAGYSARYFWDMRALDLEKQVIHVIDNDLEFNTNFDAIVAKLNKNAHYNKLFNEAYGGIAKEDINQRSISNAIAAYVNSLKSFNSPFDKYVRNETKEYPENAKRGFNLFMGKAACGSCHFAPVFNGTVPPFYLESESEVLGITQGFDSIALKLDTDLGRMGNGLKMDNHPFLKNSFKTVTVRNIALTAPYMHNGLFATLEDVLAFYNLGGGAGMGLEVENQTLPDEPLDLSQQEMEDIIAFMETLTDVSEYEVGGD</sequence>
<dbReference type="Proteomes" id="UP000184406">
    <property type="component" value="Unassembled WGS sequence"/>
</dbReference>
<keyword evidence="10" id="KW-1185">Reference proteome</keyword>
<dbReference type="SUPFAM" id="SSF46626">
    <property type="entry name" value="Cytochrome c"/>
    <property type="match status" value="2"/>
</dbReference>
<feature type="domain" description="Cytochrome c" evidence="8">
    <location>
        <begin position="472"/>
        <end position="618"/>
    </location>
</feature>
<dbReference type="InterPro" id="IPR004852">
    <property type="entry name" value="Di-haem_cyt_c_peroxidsae"/>
</dbReference>
<name>A0A1M5EU04_9FLAO</name>
<dbReference type="Gene3D" id="1.10.760.10">
    <property type="entry name" value="Cytochrome c-like domain"/>
    <property type="match status" value="2"/>
</dbReference>
<dbReference type="AlphaFoldDB" id="A0A1M5EU04"/>
<reference evidence="10" key="1">
    <citation type="submission" date="2016-11" db="EMBL/GenBank/DDBJ databases">
        <authorList>
            <person name="Varghese N."/>
            <person name="Submissions S."/>
        </authorList>
    </citation>
    <scope>NUCLEOTIDE SEQUENCE [LARGE SCALE GENOMIC DNA]</scope>
    <source>
        <strain evidence="10">DSM 17539</strain>
    </source>
</reference>
<evidence type="ECO:0000256" key="6">
    <source>
        <dbReference type="ARBA" id="ARBA00023004"/>
    </source>
</evidence>
<dbReference type="Pfam" id="PF03150">
    <property type="entry name" value="CCP_MauG"/>
    <property type="match status" value="1"/>
</dbReference>
<dbReference type="InterPro" id="IPR051395">
    <property type="entry name" value="Cytochrome_c_Peroxidase/MauG"/>
</dbReference>
<dbReference type="EMBL" id="FQUX01000008">
    <property type="protein sequence ID" value="SHF82743.1"/>
    <property type="molecule type" value="Genomic_DNA"/>
</dbReference>
<evidence type="ECO:0000256" key="1">
    <source>
        <dbReference type="ARBA" id="ARBA00004196"/>
    </source>
</evidence>
<keyword evidence="5" id="KW-0560">Oxidoreductase</keyword>
<dbReference type="InterPro" id="IPR036909">
    <property type="entry name" value="Cyt_c-like_dom_sf"/>
</dbReference>
<dbReference type="InterPro" id="IPR009056">
    <property type="entry name" value="Cyt_c-like_dom"/>
</dbReference>
<dbReference type="GO" id="GO:0030313">
    <property type="term" value="C:cell envelope"/>
    <property type="evidence" value="ECO:0007669"/>
    <property type="project" value="UniProtKB-SubCell"/>
</dbReference>
<evidence type="ECO:0000256" key="2">
    <source>
        <dbReference type="ARBA" id="ARBA00022617"/>
    </source>
</evidence>
<dbReference type="GO" id="GO:0004130">
    <property type="term" value="F:cytochrome-c peroxidase activity"/>
    <property type="evidence" value="ECO:0007669"/>
    <property type="project" value="TreeGrafter"/>
</dbReference>
<comment type="subcellular location">
    <subcellularLocation>
        <location evidence="1">Cell envelope</location>
    </subcellularLocation>
</comment>
<keyword evidence="6 7" id="KW-0408">Iron</keyword>
<evidence type="ECO:0000313" key="10">
    <source>
        <dbReference type="Proteomes" id="UP000184406"/>
    </source>
</evidence>
<evidence type="ECO:0000259" key="8">
    <source>
        <dbReference type="PROSITE" id="PS51007"/>
    </source>
</evidence>
<organism evidence="9 10">
    <name type="scientific">Arenibacter palladensis</name>
    <dbReference type="NCBI Taxonomy" id="237373"/>
    <lineage>
        <taxon>Bacteria</taxon>
        <taxon>Pseudomonadati</taxon>
        <taxon>Bacteroidota</taxon>
        <taxon>Flavobacteriia</taxon>
        <taxon>Flavobacteriales</taxon>
        <taxon>Flavobacteriaceae</taxon>
        <taxon>Arenibacter</taxon>
    </lineage>
</organism>
<dbReference type="PANTHER" id="PTHR30600">
    <property type="entry name" value="CYTOCHROME C PEROXIDASE-RELATED"/>
    <property type="match status" value="1"/>
</dbReference>
<dbReference type="GO" id="GO:0009055">
    <property type="term" value="F:electron transfer activity"/>
    <property type="evidence" value="ECO:0007669"/>
    <property type="project" value="InterPro"/>
</dbReference>
<evidence type="ECO:0000256" key="5">
    <source>
        <dbReference type="ARBA" id="ARBA00023002"/>
    </source>
</evidence>
<gene>
    <name evidence="9" type="ORF">SAMN03080594_1088</name>
</gene>
<dbReference type="PROSITE" id="PS51007">
    <property type="entry name" value="CYTC"/>
    <property type="match status" value="1"/>
</dbReference>
<protein>
    <submittedName>
        <fullName evidence="9">Cytochrome c peroxidase</fullName>
    </submittedName>
</protein>
<evidence type="ECO:0000256" key="4">
    <source>
        <dbReference type="ARBA" id="ARBA00022729"/>
    </source>
</evidence>
<evidence type="ECO:0000256" key="7">
    <source>
        <dbReference type="PROSITE-ProRule" id="PRU00433"/>
    </source>
</evidence>
<dbReference type="GO" id="GO:0046872">
    <property type="term" value="F:metal ion binding"/>
    <property type="evidence" value="ECO:0007669"/>
    <property type="project" value="UniProtKB-KW"/>
</dbReference>
<dbReference type="RefSeq" id="WP_072864143.1">
    <property type="nucleotide sequence ID" value="NZ_FQUX01000008.1"/>
</dbReference>
<proteinExistence type="predicted"/>
<keyword evidence="3 7" id="KW-0479">Metal-binding</keyword>
<accession>A0A1M5EU04</accession>
<keyword evidence="2 7" id="KW-0349">Heme</keyword>
<dbReference type="OrthoDB" id="9805202at2"/>
<keyword evidence="9" id="KW-0575">Peroxidase</keyword>
<evidence type="ECO:0000313" key="9">
    <source>
        <dbReference type="EMBL" id="SHF82743.1"/>
    </source>
</evidence>